<comment type="caution">
    <text evidence="1">The sequence shown here is derived from an EMBL/GenBank/DDBJ whole genome shotgun (WGS) entry which is preliminary data.</text>
</comment>
<proteinExistence type="predicted"/>
<sequence>MAILVVTARALPIAGPKTDDIAPINIETAIQPEKTAINSGEKTPIISEKIPSTYTDSGAVVVDKDIGKDVEVEPKPYKTPEVDSVKTVGGAVVPDVKPVGVPVDDGVDSSFREISEGAPTKEKVEPEQAPTLSVGDIGTKDPIEGPNLHKVEGVLDTEGIGATVQDKVEGAKPYEAKTETTVVEEGVAVDDEITRDEKVPEGVEQYGSVLEFSKYDTNSDGVIDIDEWSIIHGGHEKITGQFHAADINGDKQLEHTEFRGASWYHDGDQSADIARDALMLAIAEQAATAGGEHNHAMGAAIMPSTEFRYIVDDAESSAQSVPVVPAEPVDVVVIPEKAAVPSANVDAAAVKADDVPTTAVTPKDVVNTVKPVATKQEKTEVPQVKEVVNDTQRTDKVESPDTTTPEAPAVVAEKKHGEVAPLI</sequence>
<keyword evidence="2" id="KW-1185">Reference proteome</keyword>
<dbReference type="EMBL" id="CM023477">
    <property type="protein sequence ID" value="KAH7937046.1"/>
    <property type="molecule type" value="Genomic_DNA"/>
</dbReference>
<reference evidence="1" key="1">
    <citation type="submission" date="2020-05" db="EMBL/GenBank/DDBJ databases">
        <title>Large-scale comparative analyses of tick genomes elucidate their genetic diversity and vector capacities.</title>
        <authorList>
            <person name="Jia N."/>
            <person name="Wang J."/>
            <person name="Shi W."/>
            <person name="Du L."/>
            <person name="Sun Y."/>
            <person name="Zhan W."/>
            <person name="Jiang J."/>
            <person name="Wang Q."/>
            <person name="Zhang B."/>
            <person name="Ji P."/>
            <person name="Sakyi L.B."/>
            <person name="Cui X."/>
            <person name="Yuan T."/>
            <person name="Jiang B."/>
            <person name="Yang W."/>
            <person name="Lam T.T.-Y."/>
            <person name="Chang Q."/>
            <person name="Ding S."/>
            <person name="Wang X."/>
            <person name="Zhu J."/>
            <person name="Ruan X."/>
            <person name="Zhao L."/>
            <person name="Wei J."/>
            <person name="Que T."/>
            <person name="Du C."/>
            <person name="Cheng J."/>
            <person name="Dai P."/>
            <person name="Han X."/>
            <person name="Huang E."/>
            <person name="Gao Y."/>
            <person name="Liu J."/>
            <person name="Shao H."/>
            <person name="Ye R."/>
            <person name="Li L."/>
            <person name="Wei W."/>
            <person name="Wang X."/>
            <person name="Wang C."/>
            <person name="Yang T."/>
            <person name="Huo Q."/>
            <person name="Li W."/>
            <person name="Guo W."/>
            <person name="Chen H."/>
            <person name="Zhou L."/>
            <person name="Ni X."/>
            <person name="Tian J."/>
            <person name="Zhou Y."/>
            <person name="Sheng Y."/>
            <person name="Liu T."/>
            <person name="Pan Y."/>
            <person name="Xia L."/>
            <person name="Li J."/>
            <person name="Zhao F."/>
            <person name="Cao W."/>
        </authorList>
    </citation>
    <scope>NUCLEOTIDE SEQUENCE</scope>
    <source>
        <strain evidence="1">Dsil-2018</strain>
    </source>
</reference>
<evidence type="ECO:0000313" key="2">
    <source>
        <dbReference type="Proteomes" id="UP000821865"/>
    </source>
</evidence>
<dbReference type="Proteomes" id="UP000821865">
    <property type="component" value="Chromosome 8"/>
</dbReference>
<evidence type="ECO:0000313" key="1">
    <source>
        <dbReference type="EMBL" id="KAH7937046.1"/>
    </source>
</evidence>
<accession>A0ACB8C811</accession>
<name>A0ACB8C811_DERSI</name>
<protein>
    <submittedName>
        <fullName evidence="1">Uncharacterized protein</fullName>
    </submittedName>
</protein>
<organism evidence="1 2">
    <name type="scientific">Dermacentor silvarum</name>
    <name type="common">Tick</name>
    <dbReference type="NCBI Taxonomy" id="543639"/>
    <lineage>
        <taxon>Eukaryota</taxon>
        <taxon>Metazoa</taxon>
        <taxon>Ecdysozoa</taxon>
        <taxon>Arthropoda</taxon>
        <taxon>Chelicerata</taxon>
        <taxon>Arachnida</taxon>
        <taxon>Acari</taxon>
        <taxon>Parasitiformes</taxon>
        <taxon>Ixodida</taxon>
        <taxon>Ixodoidea</taxon>
        <taxon>Ixodidae</taxon>
        <taxon>Rhipicephalinae</taxon>
        <taxon>Dermacentor</taxon>
    </lineage>
</organism>
<gene>
    <name evidence="1" type="ORF">HPB49_007563</name>
</gene>